<keyword evidence="4" id="KW-1185">Reference proteome</keyword>
<dbReference type="RefSeq" id="WP_009491961.1">
    <property type="nucleotide sequence ID" value="NZ_AMYT01000022.1"/>
</dbReference>
<evidence type="ECO:0000259" key="2">
    <source>
        <dbReference type="Pfam" id="PF13354"/>
    </source>
</evidence>
<dbReference type="STRING" id="1234409.C683_1160"/>
<dbReference type="InterPro" id="IPR045155">
    <property type="entry name" value="Beta-lactam_cat"/>
</dbReference>
<dbReference type="InterPro" id="IPR012338">
    <property type="entry name" value="Beta-lactam/transpept-like"/>
</dbReference>
<dbReference type="SUPFAM" id="SSF56601">
    <property type="entry name" value="beta-lactamase/transpeptidase-like"/>
    <property type="match status" value="1"/>
</dbReference>
<dbReference type="GO" id="GO:0030655">
    <property type="term" value="P:beta-lactam antibiotic catabolic process"/>
    <property type="evidence" value="ECO:0007669"/>
    <property type="project" value="InterPro"/>
</dbReference>
<dbReference type="GO" id="GO:0046677">
    <property type="term" value="P:response to antibiotic"/>
    <property type="evidence" value="ECO:0007669"/>
    <property type="project" value="InterPro"/>
</dbReference>
<dbReference type="Pfam" id="PF13354">
    <property type="entry name" value="Beta-lactamase2"/>
    <property type="match status" value="1"/>
</dbReference>
<dbReference type="Proteomes" id="UP000016057">
    <property type="component" value="Unassembled WGS sequence"/>
</dbReference>
<keyword evidence="1" id="KW-0175">Coiled coil</keyword>
<reference evidence="3 4" key="1">
    <citation type="journal article" date="2013" name="Genome Announc.">
        <title>Draft Genome Sequence of Catellicoccus marimammalium, a Novel Species Commonly Found in Gull Feces.</title>
        <authorList>
            <person name="Weigand M.R."/>
            <person name="Ryu H."/>
            <person name="Bozcek L."/>
            <person name="Konstantinidis K.T."/>
            <person name="Santo Domingo J.W."/>
        </authorList>
    </citation>
    <scope>NUCLEOTIDE SEQUENCE [LARGE SCALE GENOMIC DNA]</scope>
    <source>
        <strain evidence="3 4">M35/04/3</strain>
    </source>
</reference>
<evidence type="ECO:0000256" key="1">
    <source>
        <dbReference type="SAM" id="Coils"/>
    </source>
</evidence>
<sequence length="310" mass="35985">MEKKPKKKIVLSFFGLCALLFVGIFLFQSGRLYLQEWTQRNEAKEVKQEQNKEKMQYKKAKEKEEERLSLLNEEIQSLLKNQSALVGFSFYDLTTKETLSLNANIPFQAGSTFYIPVALIVADKIYAKQLDPKEEIPYEGITPEVNEGEIYKNPKESYTIEDLLRLMLAYNDSIAYEMLVQVLGGEKEVLQYLQQYYDKNQPVKEKEPCLTAGTALYYLRLLYENPTNNPEYIKIQKWLLKSGNSGLATKTTREKMAHRSSFREENYHDIGIYYGAHPYIVTIYTKGDRDGDYIIGQISDDVYKMVQKEG</sequence>
<dbReference type="AlphaFoldDB" id="K8Z7K2"/>
<dbReference type="eggNOG" id="COG2367">
    <property type="taxonomic scope" value="Bacteria"/>
</dbReference>
<dbReference type="Gene3D" id="3.40.710.10">
    <property type="entry name" value="DD-peptidase/beta-lactamase superfamily"/>
    <property type="match status" value="1"/>
</dbReference>
<gene>
    <name evidence="3" type="ORF">C683_1160</name>
</gene>
<evidence type="ECO:0000313" key="4">
    <source>
        <dbReference type="Proteomes" id="UP000016057"/>
    </source>
</evidence>
<feature type="coiled-coil region" evidence="1">
    <location>
        <begin position="34"/>
        <end position="81"/>
    </location>
</feature>
<feature type="domain" description="Beta-lactamase class A catalytic" evidence="2">
    <location>
        <begin position="87"/>
        <end position="285"/>
    </location>
</feature>
<name>K8Z7K2_9ENTE</name>
<dbReference type="GO" id="GO:0008800">
    <property type="term" value="F:beta-lactamase activity"/>
    <property type="evidence" value="ECO:0007669"/>
    <property type="project" value="InterPro"/>
</dbReference>
<dbReference type="EMBL" id="AMYT01000022">
    <property type="protein sequence ID" value="EKU26885.1"/>
    <property type="molecule type" value="Genomic_DNA"/>
</dbReference>
<dbReference type="PANTHER" id="PTHR35333:SF3">
    <property type="entry name" value="BETA-LACTAMASE-TYPE TRANSPEPTIDASE FOLD CONTAINING PROTEIN"/>
    <property type="match status" value="1"/>
</dbReference>
<dbReference type="PANTHER" id="PTHR35333">
    <property type="entry name" value="BETA-LACTAMASE"/>
    <property type="match status" value="1"/>
</dbReference>
<proteinExistence type="predicted"/>
<dbReference type="OrthoDB" id="1642139at2"/>
<evidence type="ECO:0000313" key="3">
    <source>
        <dbReference type="EMBL" id="EKU26885.1"/>
    </source>
</evidence>
<comment type="caution">
    <text evidence="3">The sequence shown here is derived from an EMBL/GenBank/DDBJ whole genome shotgun (WGS) entry which is preliminary data.</text>
</comment>
<dbReference type="InterPro" id="IPR000871">
    <property type="entry name" value="Beta-lactam_class-A"/>
</dbReference>
<organism evidence="3 4">
    <name type="scientific">Catellicoccus marimammalium M35/04/3</name>
    <dbReference type="NCBI Taxonomy" id="1234409"/>
    <lineage>
        <taxon>Bacteria</taxon>
        <taxon>Bacillati</taxon>
        <taxon>Bacillota</taxon>
        <taxon>Bacilli</taxon>
        <taxon>Lactobacillales</taxon>
        <taxon>Enterococcaceae</taxon>
        <taxon>Catellicoccus</taxon>
    </lineage>
</organism>
<accession>K8Z7K2</accession>
<protein>
    <submittedName>
        <fullName evidence="3">Beta-lactamase, putative</fullName>
    </submittedName>
</protein>